<keyword evidence="16" id="KW-1185">Reference proteome</keyword>
<dbReference type="Gene3D" id="3.40.50.620">
    <property type="entry name" value="HUPs"/>
    <property type="match status" value="1"/>
</dbReference>
<dbReference type="InterPro" id="IPR035684">
    <property type="entry name" value="ArgRS_core"/>
</dbReference>
<evidence type="ECO:0000256" key="11">
    <source>
        <dbReference type="HAMAP-Rule" id="MF_00123"/>
    </source>
</evidence>
<keyword evidence="5 11" id="KW-0436">Ligase</keyword>
<dbReference type="InterPro" id="IPR001278">
    <property type="entry name" value="Arg-tRNA-ligase"/>
</dbReference>
<feature type="domain" description="Arginyl tRNA synthetase N-terminal" evidence="14">
    <location>
        <begin position="3"/>
        <end position="80"/>
    </location>
</feature>
<keyword evidence="4 11" id="KW-0963">Cytoplasm</keyword>
<dbReference type="GO" id="GO:0005524">
    <property type="term" value="F:ATP binding"/>
    <property type="evidence" value="ECO:0007669"/>
    <property type="project" value="UniProtKB-UniRule"/>
</dbReference>
<comment type="subcellular location">
    <subcellularLocation>
        <location evidence="1 11">Cytoplasm</location>
    </subcellularLocation>
</comment>
<gene>
    <name evidence="11 15" type="primary">argS</name>
    <name evidence="15" type="ORF">NCTC10172_00218</name>
</gene>
<comment type="subunit">
    <text evidence="3 11">Monomer.</text>
</comment>
<dbReference type="NCBIfam" id="TIGR00456">
    <property type="entry name" value="argS"/>
    <property type="match status" value="1"/>
</dbReference>
<sequence>MINEIKIQIKSLLEQELNTTGAVVETPKRGDADLAVPLFGFVKSLGLSITEVADKALAILSKHPLFDHGVFVGGFLNIYLKRTDLAYHILSEINEKNGSYGTKEANGKTVLIDYSSPNIAKSFSVGHLRSTVIGNSLKLIYQKNGYNVVGINHLGDWGTQFGKMIVAYKKWGNKEILEKNPIAELQKLYVKFHDEEANDPTLEQQGRDAFLKLEQNDPEYTQLWQYFRDESLKEFMDMYDLLGVTFDSFNGEAFYNDKMDRVVVELEEKGLLKEDQGALVVHVGENQPPVLIKRTDGATLYATRDLAALLYRKDTYNFDKVLYVVGNEQKLHFDSLKKVTDLMGYNFDIVHVNFGLVLQDGKKMSTRSGKFTKLMDVIDQAVSDAKNAIEQKNPELKNKDEVAKAVGVGAVIFNDLKNERHLDIDFNLENMVKFEGQTGPYLQYSIVRIYSILRQTQFDLTKVNKELYKEDVYFNLIKVLDQFPQTIERACQENTPSTIARYLLQLSQEFNSFYAKVKVNVEDEVIRNTNLLLVRSILNVLVEGLRLLGIKHLEEM</sequence>
<dbReference type="Proteomes" id="UP000290909">
    <property type="component" value="Chromosome"/>
</dbReference>
<evidence type="ECO:0000256" key="1">
    <source>
        <dbReference type="ARBA" id="ARBA00004496"/>
    </source>
</evidence>
<comment type="similarity">
    <text evidence="2 11 12">Belongs to the class-I aminoacyl-tRNA synthetase family.</text>
</comment>
<evidence type="ECO:0000256" key="10">
    <source>
        <dbReference type="ARBA" id="ARBA00049339"/>
    </source>
</evidence>
<dbReference type="FunFam" id="1.10.730.10:FF:000006">
    <property type="entry name" value="Arginyl-tRNA synthetase 2, mitochondrial"/>
    <property type="match status" value="1"/>
</dbReference>
<dbReference type="PRINTS" id="PR01038">
    <property type="entry name" value="TRNASYNTHARG"/>
</dbReference>
<dbReference type="SUPFAM" id="SSF52374">
    <property type="entry name" value="Nucleotidylyl transferase"/>
    <property type="match status" value="1"/>
</dbReference>
<dbReference type="CDD" id="cd00671">
    <property type="entry name" value="ArgRS_core"/>
    <property type="match status" value="1"/>
</dbReference>
<dbReference type="RefSeq" id="WP_035369083.1">
    <property type="nucleotide sequence ID" value="NZ_LR215050.1"/>
</dbReference>
<dbReference type="GO" id="GO:0004814">
    <property type="term" value="F:arginine-tRNA ligase activity"/>
    <property type="evidence" value="ECO:0007669"/>
    <property type="project" value="UniProtKB-UniRule"/>
</dbReference>
<dbReference type="InterPro" id="IPR014729">
    <property type="entry name" value="Rossmann-like_a/b/a_fold"/>
</dbReference>
<dbReference type="InterPro" id="IPR036695">
    <property type="entry name" value="Arg-tRNA-synth_N_sf"/>
</dbReference>
<evidence type="ECO:0000256" key="12">
    <source>
        <dbReference type="RuleBase" id="RU363038"/>
    </source>
</evidence>
<dbReference type="InterPro" id="IPR005148">
    <property type="entry name" value="Arg-tRNA-synth_N"/>
</dbReference>
<dbReference type="SUPFAM" id="SSF47323">
    <property type="entry name" value="Anticodon-binding domain of a subclass of class I aminoacyl-tRNA synthetases"/>
    <property type="match status" value="1"/>
</dbReference>
<dbReference type="PANTHER" id="PTHR11956">
    <property type="entry name" value="ARGINYL-TRNA SYNTHETASE"/>
    <property type="match status" value="1"/>
</dbReference>
<evidence type="ECO:0000313" key="16">
    <source>
        <dbReference type="Proteomes" id="UP000290909"/>
    </source>
</evidence>
<evidence type="ECO:0000259" key="14">
    <source>
        <dbReference type="SMART" id="SM01016"/>
    </source>
</evidence>
<keyword evidence="6 11" id="KW-0547">Nucleotide-binding</keyword>
<dbReference type="GO" id="GO:0005737">
    <property type="term" value="C:cytoplasm"/>
    <property type="evidence" value="ECO:0007669"/>
    <property type="project" value="UniProtKB-SubCell"/>
</dbReference>
<dbReference type="GO" id="GO:0006420">
    <property type="term" value="P:arginyl-tRNA aminoacylation"/>
    <property type="evidence" value="ECO:0007669"/>
    <property type="project" value="UniProtKB-UniRule"/>
</dbReference>
<keyword evidence="8 11" id="KW-0648">Protein biosynthesis</keyword>
<dbReference type="Pfam" id="PF05746">
    <property type="entry name" value="DALR_1"/>
    <property type="match status" value="1"/>
</dbReference>
<evidence type="ECO:0000256" key="8">
    <source>
        <dbReference type="ARBA" id="ARBA00022917"/>
    </source>
</evidence>
<dbReference type="FunFam" id="3.40.50.620:FF:000116">
    <property type="entry name" value="Arginine--tRNA ligase"/>
    <property type="match status" value="1"/>
</dbReference>
<dbReference type="EC" id="6.1.1.19" evidence="11"/>
<dbReference type="CDD" id="cd07956">
    <property type="entry name" value="Anticodon_Ia_Arg"/>
    <property type="match status" value="1"/>
</dbReference>
<dbReference type="AlphaFoldDB" id="A0A449BIC5"/>
<reference evidence="15 16" key="1">
    <citation type="submission" date="2019-01" db="EMBL/GenBank/DDBJ databases">
        <authorList>
            <consortium name="Pathogen Informatics"/>
        </authorList>
    </citation>
    <scope>NUCLEOTIDE SEQUENCE [LARGE SCALE GENOMIC DNA]</scope>
    <source>
        <strain evidence="15 16">NCTC10172</strain>
    </source>
</reference>
<keyword evidence="9 11" id="KW-0030">Aminoacyl-tRNA synthetase</keyword>
<dbReference type="SMART" id="SM00836">
    <property type="entry name" value="DALR_1"/>
    <property type="match status" value="1"/>
</dbReference>
<dbReference type="HAMAP" id="MF_00123">
    <property type="entry name" value="Arg_tRNA_synth"/>
    <property type="match status" value="1"/>
</dbReference>
<dbReference type="InterPro" id="IPR009080">
    <property type="entry name" value="tRNAsynth_Ia_anticodon-bd"/>
</dbReference>
<evidence type="ECO:0000256" key="7">
    <source>
        <dbReference type="ARBA" id="ARBA00022840"/>
    </source>
</evidence>
<evidence type="ECO:0000256" key="2">
    <source>
        <dbReference type="ARBA" id="ARBA00005594"/>
    </source>
</evidence>
<evidence type="ECO:0000256" key="3">
    <source>
        <dbReference type="ARBA" id="ARBA00011245"/>
    </source>
</evidence>
<dbReference type="SUPFAM" id="SSF55190">
    <property type="entry name" value="Arginyl-tRNA synthetase (ArgRS), N-terminal 'additional' domain"/>
    <property type="match status" value="1"/>
</dbReference>
<comment type="catalytic activity">
    <reaction evidence="10 11">
        <text>tRNA(Arg) + L-arginine + ATP = L-arginyl-tRNA(Arg) + AMP + diphosphate</text>
        <dbReference type="Rhea" id="RHEA:20301"/>
        <dbReference type="Rhea" id="RHEA-COMP:9658"/>
        <dbReference type="Rhea" id="RHEA-COMP:9673"/>
        <dbReference type="ChEBI" id="CHEBI:30616"/>
        <dbReference type="ChEBI" id="CHEBI:32682"/>
        <dbReference type="ChEBI" id="CHEBI:33019"/>
        <dbReference type="ChEBI" id="CHEBI:78442"/>
        <dbReference type="ChEBI" id="CHEBI:78513"/>
        <dbReference type="ChEBI" id="CHEBI:456215"/>
        <dbReference type="EC" id="6.1.1.19"/>
    </reaction>
</comment>
<dbReference type="EMBL" id="LR215050">
    <property type="protein sequence ID" value="VEU82211.1"/>
    <property type="molecule type" value="Genomic_DNA"/>
</dbReference>
<feature type="short sequence motif" description="'HIGH' region" evidence="11">
    <location>
        <begin position="117"/>
        <end position="127"/>
    </location>
</feature>
<dbReference type="InterPro" id="IPR008909">
    <property type="entry name" value="DALR_anticod-bd"/>
</dbReference>
<proteinExistence type="inferred from homology"/>
<evidence type="ECO:0000256" key="5">
    <source>
        <dbReference type="ARBA" id="ARBA00022598"/>
    </source>
</evidence>
<evidence type="ECO:0000256" key="4">
    <source>
        <dbReference type="ARBA" id="ARBA00022490"/>
    </source>
</evidence>
<protein>
    <recommendedName>
        <fullName evidence="11">Arginine--tRNA ligase</fullName>
        <ecNumber evidence="11">6.1.1.19</ecNumber>
    </recommendedName>
    <alternativeName>
        <fullName evidence="11">Arginyl-tRNA synthetase</fullName>
        <shortName evidence="11">ArgRS</shortName>
    </alternativeName>
</protein>
<keyword evidence="7 11" id="KW-0067">ATP-binding</keyword>
<dbReference type="Gene3D" id="3.30.1360.70">
    <property type="entry name" value="Arginyl tRNA synthetase N-terminal domain"/>
    <property type="match status" value="1"/>
</dbReference>
<dbReference type="Gene3D" id="1.10.730.10">
    <property type="entry name" value="Isoleucyl-tRNA Synthetase, Domain 1"/>
    <property type="match status" value="1"/>
</dbReference>
<evidence type="ECO:0000259" key="13">
    <source>
        <dbReference type="SMART" id="SM00836"/>
    </source>
</evidence>
<evidence type="ECO:0000256" key="6">
    <source>
        <dbReference type="ARBA" id="ARBA00022741"/>
    </source>
</evidence>
<evidence type="ECO:0000256" key="9">
    <source>
        <dbReference type="ARBA" id="ARBA00023146"/>
    </source>
</evidence>
<dbReference type="SMART" id="SM01016">
    <property type="entry name" value="Arg_tRNA_synt_N"/>
    <property type="match status" value="1"/>
</dbReference>
<evidence type="ECO:0000313" key="15">
    <source>
        <dbReference type="EMBL" id="VEU82211.1"/>
    </source>
</evidence>
<organism evidence="15 16">
    <name type="scientific">Acholeplasma hippikon</name>
    <dbReference type="NCBI Taxonomy" id="264636"/>
    <lineage>
        <taxon>Bacteria</taxon>
        <taxon>Bacillati</taxon>
        <taxon>Mycoplasmatota</taxon>
        <taxon>Mollicutes</taxon>
        <taxon>Acholeplasmatales</taxon>
        <taxon>Acholeplasmataceae</taxon>
        <taxon>Acholeplasma</taxon>
    </lineage>
</organism>
<dbReference type="PANTHER" id="PTHR11956:SF5">
    <property type="entry name" value="ARGININE--TRNA LIGASE, CYTOPLASMIC"/>
    <property type="match status" value="1"/>
</dbReference>
<dbReference type="KEGG" id="ahk:NCTC10172_00218"/>
<dbReference type="Pfam" id="PF00750">
    <property type="entry name" value="tRNA-synt_1d"/>
    <property type="match status" value="1"/>
</dbReference>
<name>A0A449BIC5_9MOLU</name>
<accession>A0A449BIC5</accession>
<feature type="domain" description="DALR anticodon binding" evidence="13">
    <location>
        <begin position="442"/>
        <end position="556"/>
    </location>
</feature>
<dbReference type="STRING" id="1408416.GCA_000702765_00773"/>